<dbReference type="RefSeq" id="WP_092122460.1">
    <property type="nucleotide sequence ID" value="NZ_FMXO01000015.1"/>
</dbReference>
<dbReference type="Gene3D" id="3.40.630.30">
    <property type="match status" value="1"/>
</dbReference>
<dbReference type="InterPro" id="IPR016181">
    <property type="entry name" value="Acyl_CoA_acyltransferase"/>
</dbReference>
<protein>
    <recommendedName>
        <fullName evidence="3">GNAT family N-acetyltransferase</fullName>
    </recommendedName>
</protein>
<dbReference type="PANTHER" id="PTHR47017">
    <property type="entry name" value="ACYL-COA"/>
    <property type="match status" value="1"/>
</dbReference>
<dbReference type="Proteomes" id="UP000198771">
    <property type="component" value="Unassembled WGS sequence"/>
</dbReference>
<accession>A0A1G6E310</accession>
<dbReference type="OrthoDB" id="9776898at2"/>
<organism evidence="1 2">
    <name type="scientific">Desulfonatronum thiosulfatophilum</name>
    <dbReference type="NCBI Taxonomy" id="617002"/>
    <lineage>
        <taxon>Bacteria</taxon>
        <taxon>Pseudomonadati</taxon>
        <taxon>Thermodesulfobacteriota</taxon>
        <taxon>Desulfovibrionia</taxon>
        <taxon>Desulfovibrionales</taxon>
        <taxon>Desulfonatronaceae</taxon>
        <taxon>Desulfonatronum</taxon>
    </lineage>
</organism>
<sequence length="389" mass="45156">MTAIPALTAKWHDRIADIDPQDWNMLCRERDVPFLRWEWLHLLEESGSVVPQCGWRPCHLTMHSQGRMVGAAALYLKSHSDGEFVFDQAWAQLASSMGVRYYPKLVGMSPFSPVTAYRFLMAEDANQSRLSTAMSLEIEQFSLEHGVSGCGFHFVTTAWGQILETLGYKVWLHQGFVWLNPGFASFDDYLSGLKATQRRNVRRERKHLAGQGITTKFFLGEEIPEQYFELMYEFYARHNDRFGQWSCKFLTPEFFQGLRGTFRQNVLIIAAFEPGDEQPVAMSLLITAGDRLYGRYWGTRKEVEFLHFELCYYRPMEWMIEQGLRLFDPGMGGVHKALRGFVSAPNYSLHKFFDPRLHGVMEVYIPEYNRMEMQDIVALNSILPYKSRK</sequence>
<keyword evidence="2" id="KW-1185">Reference proteome</keyword>
<evidence type="ECO:0000313" key="1">
    <source>
        <dbReference type="EMBL" id="SDB51778.1"/>
    </source>
</evidence>
<proteinExistence type="predicted"/>
<gene>
    <name evidence="1" type="ORF">SAMN05660653_02570</name>
</gene>
<name>A0A1G6E310_9BACT</name>
<dbReference type="PANTHER" id="PTHR47017:SF1">
    <property type="entry name" value="ACYL-COA"/>
    <property type="match status" value="1"/>
</dbReference>
<dbReference type="AlphaFoldDB" id="A0A1G6E310"/>
<dbReference type="SUPFAM" id="SSF55729">
    <property type="entry name" value="Acyl-CoA N-acyltransferases (Nat)"/>
    <property type="match status" value="1"/>
</dbReference>
<reference evidence="1 2" key="1">
    <citation type="submission" date="2016-10" db="EMBL/GenBank/DDBJ databases">
        <authorList>
            <person name="de Groot N.N."/>
        </authorList>
    </citation>
    <scope>NUCLEOTIDE SEQUENCE [LARGE SCALE GENOMIC DNA]</scope>
    <source>
        <strain evidence="1 2">ASO4-2</strain>
    </source>
</reference>
<dbReference type="EMBL" id="FMXO01000015">
    <property type="protein sequence ID" value="SDB51778.1"/>
    <property type="molecule type" value="Genomic_DNA"/>
</dbReference>
<evidence type="ECO:0000313" key="2">
    <source>
        <dbReference type="Proteomes" id="UP000198771"/>
    </source>
</evidence>
<dbReference type="STRING" id="617002.SAMN05660653_02570"/>
<dbReference type="Pfam" id="PF04339">
    <property type="entry name" value="FemAB_like"/>
    <property type="match status" value="1"/>
</dbReference>
<dbReference type="InterPro" id="IPR007434">
    <property type="entry name" value="FemAB-like"/>
</dbReference>
<evidence type="ECO:0008006" key="3">
    <source>
        <dbReference type="Google" id="ProtNLM"/>
    </source>
</evidence>